<proteinExistence type="predicted"/>
<dbReference type="Proteomes" id="UP000006100">
    <property type="component" value="Chromosome"/>
</dbReference>
<dbReference type="PATRIC" id="fig|1229909.8.peg.2025"/>
<dbReference type="EMBL" id="CP003843">
    <property type="protein sequence ID" value="AFS83643.1"/>
    <property type="molecule type" value="Genomic_DNA"/>
</dbReference>
<dbReference type="HOGENOM" id="CLU_932557_0_0_2"/>
<name>K0BBL5_9ARCH</name>
<dbReference type="eggNOG" id="arCOG08768">
    <property type="taxonomic scope" value="Archaea"/>
</dbReference>
<evidence type="ECO:0000313" key="2">
    <source>
        <dbReference type="Proteomes" id="UP000006100"/>
    </source>
</evidence>
<keyword evidence="2" id="KW-1185">Reference proteome</keyword>
<evidence type="ECO:0000313" key="1">
    <source>
        <dbReference type="EMBL" id="AFS83643.1"/>
    </source>
</evidence>
<dbReference type="AlphaFoldDB" id="K0BBL5"/>
<sequence>MNTKIFGILGILITISLIPLAYAQISIGEIAEQKSIEVTINSDGEVHVKHVVSSSNFPVDLKLIDGTVSNISVTNEQGIDELFSMNEDNVVLLQPSKEKLIIEYDLENVLTEIDKVWTWDFRYLQTTTFFIPQEIDLIHVNDRPVFLDDKKGISCHGCQMILEYSVGEPKKIEYVNWKNIEFVIEIRTFAETENFDFNKSNKEISFKINDANRFVTTIIPIELSSETYDVFLNNEKIFFHEYINNGTHVWINMKPDTTGEISIIGTTVISEPSNTVECGWWEWFLAFFGIGKC</sequence>
<dbReference type="STRING" id="1229909.NSED_09265"/>
<dbReference type="GeneID" id="13698616"/>
<dbReference type="KEGG" id="nir:NSED_09265"/>
<gene>
    <name evidence="1" type="ORF">NSED_09265</name>
</gene>
<accession>K0BBL5</accession>
<dbReference type="OrthoDB" id="11500at2157"/>
<dbReference type="RefSeq" id="WP_014966008.1">
    <property type="nucleotide sequence ID" value="NC_018656.1"/>
</dbReference>
<protein>
    <submittedName>
        <fullName evidence="1">Uncharacterized protein</fullName>
    </submittedName>
</protein>
<reference evidence="1 2" key="1">
    <citation type="journal article" date="2012" name="J. Bacteriol.">
        <title>Draft Genome Sequence of an Ammonia-Oxidizing Archaeon, "Candidatus Nitrosopumilus sediminis" AR2, from Svalbard in the Arctic Circle.</title>
        <authorList>
            <person name="Park S.J."/>
            <person name="Kim J.G."/>
            <person name="Jung M.Y."/>
            <person name="Kim S.J."/>
            <person name="Cha I.T."/>
            <person name="Ghai R."/>
            <person name="Martin-Cuadrado A.B."/>
            <person name="Rodriguez-Valera F."/>
            <person name="Rhee S.K."/>
        </authorList>
    </citation>
    <scope>NUCLEOTIDE SEQUENCE [LARGE SCALE GENOMIC DNA]</scope>
    <source>
        <strain evidence="1 2">AR2</strain>
    </source>
</reference>
<organism evidence="1 2">
    <name type="scientific">Candidatus Nitrosopumilus sediminis</name>
    <dbReference type="NCBI Taxonomy" id="1229909"/>
    <lineage>
        <taxon>Archaea</taxon>
        <taxon>Nitrososphaerota</taxon>
        <taxon>Nitrososphaeria</taxon>
        <taxon>Nitrosopumilales</taxon>
        <taxon>Nitrosopumilaceae</taxon>
        <taxon>Nitrosopumilus</taxon>
    </lineage>
</organism>